<organism evidence="2 3">
    <name type="scientific">Streptomyces thermoalcalitolerans</name>
    <dbReference type="NCBI Taxonomy" id="65605"/>
    <lineage>
        <taxon>Bacteria</taxon>
        <taxon>Bacillati</taxon>
        <taxon>Actinomycetota</taxon>
        <taxon>Actinomycetes</taxon>
        <taxon>Kitasatosporales</taxon>
        <taxon>Streptomycetaceae</taxon>
        <taxon>Streptomyces</taxon>
    </lineage>
</organism>
<proteinExistence type="predicted"/>
<protein>
    <recommendedName>
        <fullName evidence="4">Secreted protein</fullName>
    </recommendedName>
</protein>
<feature type="signal peptide" evidence="1">
    <location>
        <begin position="1"/>
        <end position="25"/>
    </location>
</feature>
<dbReference type="EMBL" id="BAAAHG010000037">
    <property type="protein sequence ID" value="GAA0921705.1"/>
    <property type="molecule type" value="Genomic_DNA"/>
</dbReference>
<evidence type="ECO:0000313" key="3">
    <source>
        <dbReference type="Proteomes" id="UP001501005"/>
    </source>
</evidence>
<dbReference type="Proteomes" id="UP001501005">
    <property type="component" value="Unassembled WGS sequence"/>
</dbReference>
<keyword evidence="1" id="KW-0732">Signal</keyword>
<sequence>MKSLKAAAVVAGSLIVAGAATPAVAQSSTPVASYNLDGAVNTTTEGTRDAKGPLGTMSLKVDSDKVLDTESKGSVLHTVKDTTNTLNDRKPLLGGLPLQD</sequence>
<reference evidence="3" key="1">
    <citation type="journal article" date="2019" name="Int. J. Syst. Evol. Microbiol.">
        <title>The Global Catalogue of Microorganisms (GCM) 10K type strain sequencing project: providing services to taxonomists for standard genome sequencing and annotation.</title>
        <authorList>
            <consortium name="The Broad Institute Genomics Platform"/>
            <consortium name="The Broad Institute Genome Sequencing Center for Infectious Disease"/>
            <person name="Wu L."/>
            <person name="Ma J."/>
        </authorList>
    </citation>
    <scope>NUCLEOTIDE SEQUENCE [LARGE SCALE GENOMIC DNA]</scope>
    <source>
        <strain evidence="3">JCM 10673</strain>
    </source>
</reference>
<keyword evidence="3" id="KW-1185">Reference proteome</keyword>
<evidence type="ECO:0000256" key="1">
    <source>
        <dbReference type="SAM" id="SignalP"/>
    </source>
</evidence>
<comment type="caution">
    <text evidence="2">The sequence shown here is derived from an EMBL/GenBank/DDBJ whole genome shotgun (WGS) entry which is preliminary data.</text>
</comment>
<evidence type="ECO:0008006" key="4">
    <source>
        <dbReference type="Google" id="ProtNLM"/>
    </source>
</evidence>
<accession>A0ABP3ZKN8</accession>
<dbReference type="RefSeq" id="WP_344051882.1">
    <property type="nucleotide sequence ID" value="NZ_BAAAHG010000037.1"/>
</dbReference>
<feature type="chain" id="PRO_5046728752" description="Secreted protein" evidence="1">
    <location>
        <begin position="26"/>
        <end position="100"/>
    </location>
</feature>
<evidence type="ECO:0000313" key="2">
    <source>
        <dbReference type="EMBL" id="GAA0921705.1"/>
    </source>
</evidence>
<name>A0ABP3ZKN8_9ACTN</name>
<gene>
    <name evidence="2" type="ORF">GCM10009549_40990</name>
</gene>